<dbReference type="SUPFAM" id="SSF51735">
    <property type="entry name" value="NAD(P)-binding Rossmann-fold domains"/>
    <property type="match status" value="1"/>
</dbReference>
<reference evidence="1 2" key="1">
    <citation type="submission" date="2013-03" db="EMBL/GenBank/DDBJ databases">
        <title>The Genome Sequence of Exophiala aquamarina CBS 119918.</title>
        <authorList>
            <consortium name="The Broad Institute Genomics Platform"/>
            <person name="Cuomo C."/>
            <person name="de Hoog S."/>
            <person name="Gorbushina A."/>
            <person name="Walker B."/>
            <person name="Young S.K."/>
            <person name="Zeng Q."/>
            <person name="Gargeya S."/>
            <person name="Fitzgerald M."/>
            <person name="Haas B."/>
            <person name="Abouelleil A."/>
            <person name="Allen A.W."/>
            <person name="Alvarado L."/>
            <person name="Arachchi H.M."/>
            <person name="Berlin A.M."/>
            <person name="Chapman S.B."/>
            <person name="Gainer-Dewar J."/>
            <person name="Goldberg J."/>
            <person name="Griggs A."/>
            <person name="Gujja S."/>
            <person name="Hansen M."/>
            <person name="Howarth C."/>
            <person name="Imamovic A."/>
            <person name="Ireland A."/>
            <person name="Larimer J."/>
            <person name="McCowan C."/>
            <person name="Murphy C."/>
            <person name="Pearson M."/>
            <person name="Poon T.W."/>
            <person name="Priest M."/>
            <person name="Roberts A."/>
            <person name="Saif S."/>
            <person name="Shea T."/>
            <person name="Sisk P."/>
            <person name="Sykes S."/>
            <person name="Wortman J."/>
            <person name="Nusbaum C."/>
            <person name="Birren B."/>
        </authorList>
    </citation>
    <scope>NUCLEOTIDE SEQUENCE [LARGE SCALE GENOMIC DNA]</scope>
    <source>
        <strain evidence="1 2">CBS 119918</strain>
    </source>
</reference>
<dbReference type="RefSeq" id="XP_013265686.1">
    <property type="nucleotide sequence ID" value="XM_013410232.1"/>
</dbReference>
<proteinExistence type="predicted"/>
<protein>
    <recommendedName>
        <fullName evidence="3">NmrA-like domain-containing protein</fullName>
    </recommendedName>
</protein>
<comment type="caution">
    <text evidence="1">The sequence shown here is derived from an EMBL/GenBank/DDBJ whole genome shotgun (WGS) entry which is preliminary data.</text>
</comment>
<accession>A0A072PT88</accession>
<gene>
    <name evidence="1" type="ORF">A1O9_01072</name>
</gene>
<keyword evidence="2" id="KW-1185">Reference proteome</keyword>
<dbReference type="InterPro" id="IPR036291">
    <property type="entry name" value="NAD(P)-bd_dom_sf"/>
</dbReference>
<organism evidence="1 2">
    <name type="scientific">Exophiala aquamarina CBS 119918</name>
    <dbReference type="NCBI Taxonomy" id="1182545"/>
    <lineage>
        <taxon>Eukaryota</taxon>
        <taxon>Fungi</taxon>
        <taxon>Dikarya</taxon>
        <taxon>Ascomycota</taxon>
        <taxon>Pezizomycotina</taxon>
        <taxon>Eurotiomycetes</taxon>
        <taxon>Chaetothyriomycetidae</taxon>
        <taxon>Chaetothyriales</taxon>
        <taxon>Herpotrichiellaceae</taxon>
        <taxon>Exophiala</taxon>
    </lineage>
</organism>
<evidence type="ECO:0000313" key="1">
    <source>
        <dbReference type="EMBL" id="KEF63096.1"/>
    </source>
</evidence>
<dbReference type="EMBL" id="AMGV01000001">
    <property type="protein sequence ID" value="KEF63096.1"/>
    <property type="molecule type" value="Genomic_DNA"/>
</dbReference>
<dbReference type="AlphaFoldDB" id="A0A072PT88"/>
<dbReference type="Proteomes" id="UP000027920">
    <property type="component" value="Unassembled WGS sequence"/>
</dbReference>
<dbReference type="VEuPathDB" id="FungiDB:A1O9_01072"/>
<dbReference type="OrthoDB" id="10000533at2759"/>
<name>A0A072PT88_9EURO</name>
<evidence type="ECO:0000313" key="2">
    <source>
        <dbReference type="Proteomes" id="UP000027920"/>
    </source>
</evidence>
<sequence>MALFTWAIDIYGRKAAIPGDGNQLISLTHSVDLARYVVKLLDVAEGGGQWDEWSIVVGEDISFNEILRLAERVRLGGADGGKFQVTYDSIEELEKGNATVLPMPGETEVVPTREPDRGDATKDLCALFGRLYHYGVLHMPAAHRLTERFKDEIPPLRVEEFLVDAWKGRP</sequence>
<dbReference type="Gene3D" id="3.40.50.720">
    <property type="entry name" value="NAD(P)-binding Rossmann-like Domain"/>
    <property type="match status" value="1"/>
</dbReference>
<dbReference type="GeneID" id="25276020"/>
<dbReference type="HOGENOM" id="CLU_094650_0_0_1"/>
<evidence type="ECO:0008006" key="3">
    <source>
        <dbReference type="Google" id="ProtNLM"/>
    </source>
</evidence>